<reference evidence="2 3" key="1">
    <citation type="journal article" date="2024" name="Proc. Natl. Acad. Sci. U.S.A.">
        <title>The evolutionary genomics of adaptation to stress in wild rhizobium bacteria.</title>
        <authorList>
            <person name="Kehlet-Delgado H."/>
            <person name="Montoya A.P."/>
            <person name="Jensen K.T."/>
            <person name="Wendlandt C.E."/>
            <person name="Dexheimer C."/>
            <person name="Roberts M."/>
            <person name="Torres Martinez L."/>
            <person name="Friesen M.L."/>
            <person name="Griffitts J.S."/>
            <person name="Porter S.S."/>
        </authorList>
    </citation>
    <scope>NUCLEOTIDE SEQUENCE [LARGE SCALE GENOMIC DNA]</scope>
    <source>
        <strain evidence="2 3">M0729</strain>
    </source>
</reference>
<organism evidence="2 3">
    <name type="scientific">Mesorhizobium opportunistum</name>
    <dbReference type="NCBI Taxonomy" id="593909"/>
    <lineage>
        <taxon>Bacteria</taxon>
        <taxon>Pseudomonadati</taxon>
        <taxon>Pseudomonadota</taxon>
        <taxon>Alphaproteobacteria</taxon>
        <taxon>Hyphomicrobiales</taxon>
        <taxon>Phyllobacteriaceae</taxon>
        <taxon>Mesorhizobium</taxon>
    </lineage>
</organism>
<evidence type="ECO:0000313" key="3">
    <source>
        <dbReference type="Proteomes" id="UP001464387"/>
    </source>
</evidence>
<evidence type="ECO:0000256" key="1">
    <source>
        <dbReference type="SAM" id="Coils"/>
    </source>
</evidence>
<dbReference type="RefSeq" id="WP_352657405.1">
    <property type="nucleotide sequence ID" value="NZ_JAMYMY010000033.1"/>
</dbReference>
<sequence>MGSKDLDETMETARQTIAQVESSLKENREQLARQAELLGDYAISGGIDSAFVGTRDENFRQAYTCERQAALTSDQRPVRGSGVKLIRQMV</sequence>
<name>A0ABV1YJF0_9HYPH</name>
<dbReference type="Proteomes" id="UP001464387">
    <property type="component" value="Unassembled WGS sequence"/>
</dbReference>
<dbReference type="EMBL" id="JAMYPJ010000030">
    <property type="protein sequence ID" value="MER8935262.1"/>
    <property type="molecule type" value="Genomic_DNA"/>
</dbReference>
<comment type="caution">
    <text evidence="2">The sequence shown here is derived from an EMBL/GenBank/DDBJ whole genome shotgun (WGS) entry which is preliminary data.</text>
</comment>
<proteinExistence type="predicted"/>
<gene>
    <name evidence="2" type="ORF">NKI33_20100</name>
</gene>
<evidence type="ECO:0000313" key="2">
    <source>
        <dbReference type="EMBL" id="MER8935262.1"/>
    </source>
</evidence>
<keyword evidence="1" id="KW-0175">Coiled coil</keyword>
<accession>A0ABV1YJF0</accession>
<protein>
    <submittedName>
        <fullName evidence="2">Uncharacterized protein</fullName>
    </submittedName>
</protein>
<feature type="coiled-coil region" evidence="1">
    <location>
        <begin position="3"/>
        <end position="37"/>
    </location>
</feature>
<keyword evidence="3" id="KW-1185">Reference proteome</keyword>